<proteinExistence type="predicted"/>
<evidence type="ECO:0000313" key="2">
    <source>
        <dbReference type="Proteomes" id="UP001152087"/>
    </source>
</evidence>
<name>A0A9W8R469_9HYPO</name>
<organism evidence="1 2">
    <name type="scientific">Fusarium falciforme</name>
    <dbReference type="NCBI Taxonomy" id="195108"/>
    <lineage>
        <taxon>Eukaryota</taxon>
        <taxon>Fungi</taxon>
        <taxon>Dikarya</taxon>
        <taxon>Ascomycota</taxon>
        <taxon>Pezizomycotina</taxon>
        <taxon>Sordariomycetes</taxon>
        <taxon>Hypocreomycetidae</taxon>
        <taxon>Hypocreales</taxon>
        <taxon>Nectriaceae</taxon>
        <taxon>Fusarium</taxon>
        <taxon>Fusarium solani species complex</taxon>
    </lineage>
</organism>
<sequence length="168" mass="18921">MRPGLIISRRSFGTAITAASTLFYNDAMRPLRTGEVNWPASLRSIQKYIRDNAYPDLPSDGCSLVVEFSGSQSRKVATSQVNKMYKTWILEHVGHILDSGLTGLGENSGKLIDILIIALYRAQVIEFQRAIKSLIDQGRFPKDTLNRLKVKTLDGERRSLRRNDAPVW</sequence>
<dbReference type="EMBL" id="JAOQAV010000018">
    <property type="protein sequence ID" value="KAJ4187278.1"/>
    <property type="molecule type" value="Genomic_DNA"/>
</dbReference>
<keyword evidence="2" id="KW-1185">Reference proteome</keyword>
<reference evidence="1" key="1">
    <citation type="submission" date="2022-09" db="EMBL/GenBank/DDBJ databases">
        <title>Fusarium specimens isolated from Avocado Roots.</title>
        <authorList>
            <person name="Stajich J."/>
            <person name="Roper C."/>
            <person name="Heimlech-Rivalta G."/>
        </authorList>
    </citation>
    <scope>NUCLEOTIDE SEQUENCE</scope>
    <source>
        <strain evidence="1">A02</strain>
    </source>
</reference>
<dbReference type="AlphaFoldDB" id="A0A9W8R469"/>
<evidence type="ECO:0000313" key="1">
    <source>
        <dbReference type="EMBL" id="KAJ4187278.1"/>
    </source>
</evidence>
<dbReference type="InterPro" id="IPR027417">
    <property type="entry name" value="P-loop_NTPase"/>
</dbReference>
<gene>
    <name evidence="1" type="ORF">NW755_007371</name>
</gene>
<dbReference type="Proteomes" id="UP001152087">
    <property type="component" value="Unassembled WGS sequence"/>
</dbReference>
<accession>A0A9W8R469</accession>
<dbReference type="Gene3D" id="3.40.50.300">
    <property type="entry name" value="P-loop containing nucleotide triphosphate hydrolases"/>
    <property type="match status" value="1"/>
</dbReference>
<comment type="caution">
    <text evidence="1">The sequence shown here is derived from an EMBL/GenBank/DDBJ whole genome shotgun (WGS) entry which is preliminary data.</text>
</comment>
<protein>
    <submittedName>
        <fullName evidence="1">Uncharacterized protein</fullName>
    </submittedName>
</protein>